<sequence>MLTRYRGVDINQNTVNNLIRTIVNQHGPSSTDCDSRIRSILFSHRPDLIKKLSNLPTESLLIRCLQDNNKKEISYNYNYNTTNTSSNSGKNNKYDDEDDFVGGGIVSLKRLPQNITLLLQDVIVGGWSAEKERSILKLLLTYFDDGIQYINLFTSTTEDFLETLNKHWRLNGVDSRSMLQLLDAMRSTIVPNSISTYSVDDMMEMCNKDEKEVLLREVAELEERLERVQTQRNMYENESNKYRAQISMSENEIAKLNYQLLEKNKSVEELYKECEDVKIQYNTLKSEYNMMSEQVKNLFNEVSRLKTEVSIKNDESDKFRTALAEARGINSVLMEKNASSDDANLIRAQYLDKCNETDLLKHDIAKYLGIIEELQKQIDRLKVVNDEDEIERDKLLQEVSRCGRLEQELAMVKDLNSKLSEENKTLIAQTIEAEDSVERINQSYNLKQGELNKTRVELDNIMKNYREVRQKLEEAEKEINEKDKTIDYCNYEIETLSAANSQIKRKVPKRKKELTWDVNKLYGVKSEQELNDLIASISVKNRKSKNWSVYEKFLNAKPVSVSELKQNPEFDNLDEDFVKLLEKKNEFETNNTYMEEENSLFSN</sequence>
<protein>
    <recommendedName>
        <fullName evidence="2">Viral desmoplakin N-terminal domain-containing protein</fullName>
    </recommendedName>
</protein>
<dbReference type="Pfam" id="PF06771">
    <property type="entry name" value="Desmo_N"/>
    <property type="match status" value="1"/>
</dbReference>
<dbReference type="OrthoDB" id="4589at10239"/>
<dbReference type="KEGG" id="vg:5184184"/>
<feature type="coiled-coil region" evidence="1">
    <location>
        <begin position="211"/>
        <end position="315"/>
    </location>
</feature>
<keyword evidence="4" id="KW-1185">Reference proteome</keyword>
<dbReference type="Proteomes" id="UP000202782">
    <property type="component" value="Segment"/>
</dbReference>
<feature type="coiled-coil region" evidence="1">
    <location>
        <begin position="451"/>
        <end position="485"/>
    </location>
</feature>
<organism evidence="3 4">
    <name type="scientific">Spodoptera litura granulovirus</name>
    <dbReference type="NCBI Taxonomy" id="359919"/>
    <lineage>
        <taxon>Viruses</taxon>
        <taxon>Viruses incertae sedis</taxon>
        <taxon>Naldaviricetes</taxon>
        <taxon>Lefavirales</taxon>
        <taxon>Baculoviridae</taxon>
        <taxon>Betabaculovirus</taxon>
        <taxon>Betabaculovirus spliturae</taxon>
    </lineage>
</organism>
<evidence type="ECO:0000259" key="2">
    <source>
        <dbReference type="Pfam" id="PF06771"/>
    </source>
</evidence>
<name>A5IZV4_9BBAC</name>
<evidence type="ECO:0000256" key="1">
    <source>
        <dbReference type="SAM" id="Coils"/>
    </source>
</evidence>
<feature type="domain" description="Viral desmoplakin N-terminal" evidence="2">
    <location>
        <begin position="4"/>
        <end position="80"/>
    </location>
</feature>
<dbReference type="RefSeq" id="YP_001257053.1">
    <property type="nucleotide sequence ID" value="NC_009503.1"/>
</dbReference>
<gene>
    <name evidence="3" type="primary">orf102</name>
    <name evidence="3" type="ORF">SlGVgp102</name>
</gene>
<evidence type="ECO:0000313" key="3">
    <source>
        <dbReference type="EMBL" id="ABQ52045.1"/>
    </source>
</evidence>
<dbReference type="Gene3D" id="1.10.287.1490">
    <property type="match status" value="1"/>
</dbReference>
<feature type="coiled-coil region" evidence="1">
    <location>
        <begin position="364"/>
        <end position="425"/>
    </location>
</feature>
<reference evidence="3 4" key="1">
    <citation type="journal article" date="2008" name="J. Microbiol.">
        <title>Molecular and phylogenetic characterization of Spodoptera litura granulovirus.</title>
        <authorList>
            <person name="Wang Y."/>
            <person name="Choi J.Y."/>
            <person name="Roh J.Y."/>
            <person name="Woo S.D."/>
            <person name="Jin B.R."/>
            <person name="Je Y.H."/>
        </authorList>
    </citation>
    <scope>NUCLEOTIDE SEQUENCE [LARGE SCALE GENOMIC DNA]</scope>
    <source>
        <strain evidence="3">SlGV-K1</strain>
    </source>
</reference>
<proteinExistence type="predicted"/>
<keyword evidence="1" id="KW-0175">Coiled coil</keyword>
<accession>A5IZV4</accession>
<dbReference type="InterPro" id="IPR009615">
    <property type="entry name" value="Desmo_N"/>
</dbReference>
<dbReference type="EMBL" id="DQ288858">
    <property type="protein sequence ID" value="ABQ52045.1"/>
    <property type="molecule type" value="Genomic_DNA"/>
</dbReference>
<dbReference type="GeneID" id="5184184"/>
<evidence type="ECO:0000313" key="4">
    <source>
        <dbReference type="Proteomes" id="UP000202782"/>
    </source>
</evidence>